<dbReference type="PANTHER" id="PTHR34070:SF1">
    <property type="entry name" value="DNA ALKYLATION REPAIR PROTEIN"/>
    <property type="match status" value="1"/>
</dbReference>
<reference evidence="1 2" key="1">
    <citation type="submission" date="2014-08" db="EMBL/GenBank/DDBJ databases">
        <title>Comparative genomics of the Paenibacillus odorifer group.</title>
        <authorList>
            <person name="den Bakker H.C."/>
            <person name="Tsai Y.-C."/>
            <person name="Martin N."/>
            <person name="Korlach J."/>
            <person name="Wiedmann M."/>
        </authorList>
    </citation>
    <scope>NUCLEOTIDE SEQUENCE [LARGE SCALE GENOMIC DNA]</scope>
    <source>
        <strain evidence="1 2">DSM 14472</strain>
    </source>
</reference>
<gene>
    <name evidence="1" type="ORF">PSTEL_12805</name>
</gene>
<sequence length="225" mass="26176">MMNGPLDLLINQLEQMRQPGEAAAMSAYQRNQFPFLGVRTPERRLVLKQFLTGHPADKSWVPLLWELPEREYHYCGVDILLALKKKLTPADVPLIESCITRHSWWDTVDLLASGAAAALLRNYPELQDECGNKWIASENMWLNRTAILFQLHYKDATDEYRLYRYIRMHAGSKEFFIQKAIGWALREYSKFNPASVEAFIDKEELMPLSRREGLKWLQRQSGESS</sequence>
<dbReference type="STRING" id="169760.PSTEL_12805"/>
<dbReference type="Gene3D" id="1.25.40.290">
    <property type="entry name" value="ARM repeat domains"/>
    <property type="match status" value="1"/>
</dbReference>
<dbReference type="AlphaFoldDB" id="A0A089LQL7"/>
<evidence type="ECO:0000313" key="2">
    <source>
        <dbReference type="Proteomes" id="UP000029507"/>
    </source>
</evidence>
<accession>A0A089LQL7</accession>
<dbReference type="PANTHER" id="PTHR34070">
    <property type="entry name" value="ARMADILLO-TYPE FOLD"/>
    <property type="match status" value="1"/>
</dbReference>
<evidence type="ECO:0000313" key="1">
    <source>
        <dbReference type="EMBL" id="AIQ63836.1"/>
    </source>
</evidence>
<dbReference type="RefSeq" id="WP_038695658.1">
    <property type="nucleotide sequence ID" value="NZ_CP009286.1"/>
</dbReference>
<dbReference type="CDD" id="cd07064">
    <property type="entry name" value="AlkD_like_1"/>
    <property type="match status" value="1"/>
</dbReference>
<dbReference type="EMBL" id="CP009286">
    <property type="protein sequence ID" value="AIQ63836.1"/>
    <property type="molecule type" value="Genomic_DNA"/>
</dbReference>
<dbReference type="InterPro" id="IPR014825">
    <property type="entry name" value="DNA_alkylation"/>
</dbReference>
<organism evidence="1 2">
    <name type="scientific">Paenibacillus stellifer</name>
    <dbReference type="NCBI Taxonomy" id="169760"/>
    <lineage>
        <taxon>Bacteria</taxon>
        <taxon>Bacillati</taxon>
        <taxon>Bacillota</taxon>
        <taxon>Bacilli</taxon>
        <taxon>Bacillales</taxon>
        <taxon>Paenibacillaceae</taxon>
        <taxon>Paenibacillus</taxon>
    </lineage>
</organism>
<protein>
    <recommendedName>
        <fullName evidence="3">DNA alkylation repair protein</fullName>
    </recommendedName>
</protein>
<dbReference type="InterPro" id="IPR016024">
    <property type="entry name" value="ARM-type_fold"/>
</dbReference>
<dbReference type="KEGG" id="pste:PSTEL_12805"/>
<dbReference type="Proteomes" id="UP000029507">
    <property type="component" value="Chromosome"/>
</dbReference>
<dbReference type="HOGENOM" id="CLU_079880_1_0_9"/>
<dbReference type="Gene3D" id="1.20.1660.10">
    <property type="entry name" value="Hypothetical protein (EF3068)"/>
    <property type="match status" value="1"/>
</dbReference>
<proteinExistence type="predicted"/>
<dbReference type="SUPFAM" id="SSF48371">
    <property type="entry name" value="ARM repeat"/>
    <property type="match status" value="1"/>
</dbReference>
<evidence type="ECO:0008006" key="3">
    <source>
        <dbReference type="Google" id="ProtNLM"/>
    </source>
</evidence>
<name>A0A089LQL7_9BACL</name>
<dbReference type="Pfam" id="PF08713">
    <property type="entry name" value="DNA_alkylation"/>
    <property type="match status" value="1"/>
</dbReference>
<keyword evidence="2" id="KW-1185">Reference proteome</keyword>